<proteinExistence type="predicted"/>
<organism evidence="2 3">
    <name type="scientific">Enterospora canceri</name>
    <dbReference type="NCBI Taxonomy" id="1081671"/>
    <lineage>
        <taxon>Eukaryota</taxon>
        <taxon>Fungi</taxon>
        <taxon>Fungi incertae sedis</taxon>
        <taxon>Microsporidia</taxon>
        <taxon>Enterocytozoonidae</taxon>
        <taxon>Enterospora</taxon>
    </lineage>
</organism>
<accession>A0A1Y1SA65</accession>
<evidence type="ECO:0000313" key="3">
    <source>
        <dbReference type="Proteomes" id="UP000192639"/>
    </source>
</evidence>
<name>A0A1Y1SA65_9MICR</name>
<feature type="region of interest" description="Disordered" evidence="1">
    <location>
        <begin position="491"/>
        <end position="523"/>
    </location>
</feature>
<evidence type="ECO:0000313" key="2">
    <source>
        <dbReference type="EMBL" id="ORD94928.1"/>
    </source>
</evidence>
<dbReference type="SUPFAM" id="SSF50370">
    <property type="entry name" value="Ricin B-like lectins"/>
    <property type="match status" value="2"/>
</dbReference>
<dbReference type="AlphaFoldDB" id="A0A1Y1SA65"/>
<dbReference type="InterPro" id="IPR035992">
    <property type="entry name" value="Ricin_B-like_lectins"/>
</dbReference>
<protein>
    <submittedName>
        <fullName evidence="2">Uncharacterized protein</fullName>
    </submittedName>
</protein>
<feature type="region of interest" description="Disordered" evidence="1">
    <location>
        <begin position="564"/>
        <end position="631"/>
    </location>
</feature>
<evidence type="ECO:0000256" key="1">
    <source>
        <dbReference type="SAM" id="MobiDB-lite"/>
    </source>
</evidence>
<reference evidence="2 3" key="1">
    <citation type="journal article" date="2017" name="Environ. Microbiol.">
        <title>Decay of the glycolytic pathway and adaptation to intranuclear parasitism within Enterocytozoonidae microsporidia.</title>
        <authorList>
            <person name="Wiredu Boakye D."/>
            <person name="Jaroenlak P."/>
            <person name="Prachumwat A."/>
            <person name="Williams T.A."/>
            <person name="Bateman K.S."/>
            <person name="Itsathitphaisarn O."/>
            <person name="Sritunyalucksana K."/>
            <person name="Paszkiewicz K.H."/>
            <person name="Moore K.A."/>
            <person name="Stentiford G.D."/>
            <person name="Williams B.A."/>
        </authorList>
    </citation>
    <scope>NUCLEOTIDE SEQUENCE [LARGE SCALE GENOMIC DNA]</scope>
    <source>
        <strain evidence="2 3">GB1</strain>
    </source>
</reference>
<feature type="compositionally biased region" description="Basic and acidic residues" evidence="1">
    <location>
        <begin position="592"/>
        <end position="609"/>
    </location>
</feature>
<comment type="caution">
    <text evidence="2">The sequence shown here is derived from an EMBL/GenBank/DDBJ whole genome shotgun (WGS) entry which is preliminary data.</text>
</comment>
<dbReference type="VEuPathDB" id="MicrosporidiaDB:ECANGB1_1888"/>
<feature type="compositionally biased region" description="Polar residues" evidence="1">
    <location>
        <begin position="564"/>
        <end position="575"/>
    </location>
</feature>
<dbReference type="CDD" id="cd00161">
    <property type="entry name" value="beta-trefoil_Ricin-like"/>
    <property type="match status" value="1"/>
</dbReference>
<gene>
    <name evidence="2" type="ORF">ECANGB1_1888</name>
</gene>
<dbReference type="EMBL" id="LWDP01000006">
    <property type="protein sequence ID" value="ORD94928.1"/>
    <property type="molecule type" value="Genomic_DNA"/>
</dbReference>
<keyword evidence="3" id="KW-1185">Reference proteome</keyword>
<dbReference type="Proteomes" id="UP000192639">
    <property type="component" value="Unassembled WGS sequence"/>
</dbReference>
<sequence length="631" mass="68784">MFSIVRFMAVLGAEEEIHLFSLWGDKGLKATGKEGAATGIVDHSEATEFAYTKSNKFVLTGARKYVLDWNRGNDSIISWTNNSHGDSNQKFRFEKALSDPRYLKVTDGRRCMTFNYSKNTVEFNQCNKSLEQVFLKKIRQATNTFLVYTKKGPHGIRAKLEVNTPIELVDPGKTESIYCDGSTTKVGLAYAQQSAFEFNSSTGEFVLKLESAGQVRQDVTCEMGVGNEFRLKHDGKCLTVDESKMRLVLEPCSDKIEQIFMKSLKEKEKDVGVVEPRAFKLTNRDNTRALKGIAESGEEIRVKNREEGTLWNEDKEAPSVDMKGGNYSMDYLEKAQTMGMWKKVPGAEDQRVTLEPDGNGLFYLKNKGLCGTFEGDVIKMRKCDGSAEQKFNKLTAEDEMALAKGSKANPETGGHHYDIHITGPGEEHVDGKNPTIHVDGSHTVKIKPSKDDSKEPEIVIEPMEGKEGVEEQPIAVAGVRELAVGENGLYGDLGRSGRPGSAMRPRRGVKGMREGDPSGRGSLNKAAEALGAANPLGKGTEKVSDPLDKATGAEKVAEITSKAGATNDKTPSTGSGMRKINKNANGAGNKETAGDNKNDGAKGRLRMDGRTGVSCTDDTCLNGHISPASDL</sequence>